<feature type="region of interest" description="Disordered" evidence="1">
    <location>
        <begin position="1"/>
        <end position="70"/>
    </location>
</feature>
<sequence>MSEGPKLYTNKPKKAQLKQCQVQQQGKGFTSPSPSTASLSTPAAAAQSSAAASYKMGSAPPPPPQPPKESFARRYKFLWPILLTVNIAVGGYLFMRTKKKDTSSVEEEVPKDVPSNPAAMTAKIAEETMLAIKMPTRREPIPEDQQRELFKWMLEEKRKVKPKDPEEKKHIDEEKAILKQFIRAKSIPSI</sequence>
<dbReference type="EMBL" id="JAAARO010000007">
    <property type="protein sequence ID" value="KAF5744807.1"/>
    <property type="molecule type" value="Genomic_DNA"/>
</dbReference>
<feature type="transmembrane region" description="Helical" evidence="2">
    <location>
        <begin position="77"/>
        <end position="95"/>
    </location>
</feature>
<dbReference type="Proteomes" id="UP000593562">
    <property type="component" value="Unassembled WGS sequence"/>
</dbReference>
<dbReference type="FunCoup" id="A0A7J7DEL4">
    <property type="interactions" value="1299"/>
</dbReference>
<evidence type="ECO:0000256" key="1">
    <source>
        <dbReference type="SAM" id="MobiDB-lite"/>
    </source>
</evidence>
<keyword evidence="2" id="KW-1133">Transmembrane helix</keyword>
<evidence type="ECO:0000313" key="4">
    <source>
        <dbReference type="Proteomes" id="UP000593562"/>
    </source>
</evidence>
<gene>
    <name evidence="3" type="ORF">HS088_TW07G00387</name>
</gene>
<feature type="compositionally biased region" description="Low complexity" evidence="1">
    <location>
        <begin position="17"/>
        <end position="53"/>
    </location>
</feature>
<accession>A0A7J7DEL4</accession>
<dbReference type="PANTHER" id="PTHR34364">
    <property type="entry name" value="WAS/WASL-INTERACTING FAMILY PROTEIN"/>
    <property type="match status" value="1"/>
</dbReference>
<keyword evidence="4" id="KW-1185">Reference proteome</keyword>
<keyword evidence="2" id="KW-0812">Transmembrane</keyword>
<dbReference type="PANTHER" id="PTHR34364:SF1">
    <property type="entry name" value="WAS_WASL-INTERACTING FAMILY PROTEIN"/>
    <property type="match status" value="1"/>
</dbReference>
<proteinExistence type="predicted"/>
<reference evidence="3 4" key="1">
    <citation type="journal article" date="2020" name="Nat. Commun.">
        <title>Genome of Tripterygium wilfordii and identification of cytochrome P450 involved in triptolide biosynthesis.</title>
        <authorList>
            <person name="Tu L."/>
            <person name="Su P."/>
            <person name="Zhang Z."/>
            <person name="Gao L."/>
            <person name="Wang J."/>
            <person name="Hu T."/>
            <person name="Zhou J."/>
            <person name="Zhang Y."/>
            <person name="Zhao Y."/>
            <person name="Liu Y."/>
            <person name="Song Y."/>
            <person name="Tong Y."/>
            <person name="Lu Y."/>
            <person name="Yang J."/>
            <person name="Xu C."/>
            <person name="Jia M."/>
            <person name="Peters R.J."/>
            <person name="Huang L."/>
            <person name="Gao W."/>
        </authorList>
    </citation>
    <scope>NUCLEOTIDE SEQUENCE [LARGE SCALE GENOMIC DNA]</scope>
    <source>
        <strain evidence="4">cv. XIE 37</strain>
        <tissue evidence="3">Leaf</tissue>
    </source>
</reference>
<dbReference type="AlphaFoldDB" id="A0A7J7DEL4"/>
<dbReference type="InParanoid" id="A0A7J7DEL4"/>
<evidence type="ECO:0000256" key="2">
    <source>
        <dbReference type="SAM" id="Phobius"/>
    </source>
</evidence>
<keyword evidence="2" id="KW-0472">Membrane</keyword>
<name>A0A7J7DEL4_TRIWF</name>
<dbReference type="OrthoDB" id="1907935at2759"/>
<evidence type="ECO:0000313" key="3">
    <source>
        <dbReference type="EMBL" id="KAF5744807.1"/>
    </source>
</evidence>
<organism evidence="3 4">
    <name type="scientific">Tripterygium wilfordii</name>
    <name type="common">Thunder God vine</name>
    <dbReference type="NCBI Taxonomy" id="458696"/>
    <lineage>
        <taxon>Eukaryota</taxon>
        <taxon>Viridiplantae</taxon>
        <taxon>Streptophyta</taxon>
        <taxon>Embryophyta</taxon>
        <taxon>Tracheophyta</taxon>
        <taxon>Spermatophyta</taxon>
        <taxon>Magnoliopsida</taxon>
        <taxon>eudicotyledons</taxon>
        <taxon>Gunneridae</taxon>
        <taxon>Pentapetalae</taxon>
        <taxon>rosids</taxon>
        <taxon>fabids</taxon>
        <taxon>Celastrales</taxon>
        <taxon>Celastraceae</taxon>
        <taxon>Tripterygium</taxon>
    </lineage>
</organism>
<comment type="caution">
    <text evidence="3">The sequence shown here is derived from an EMBL/GenBank/DDBJ whole genome shotgun (WGS) entry which is preliminary data.</text>
</comment>
<protein>
    <submittedName>
        <fullName evidence="3">Protein STU1-like</fullName>
    </submittedName>
</protein>